<accession>A0A445N1B8</accession>
<evidence type="ECO:0000313" key="3">
    <source>
        <dbReference type="EMBL" id="SPD75491.1"/>
    </source>
</evidence>
<dbReference type="Pfam" id="PF02663">
    <property type="entry name" value="FmdE"/>
    <property type="match status" value="1"/>
</dbReference>
<dbReference type="AlphaFoldDB" id="A0A445N1B8"/>
<keyword evidence="1" id="KW-0812">Transmembrane</keyword>
<dbReference type="Gene3D" id="3.30.1330.130">
    <property type="match status" value="1"/>
</dbReference>
<evidence type="ECO:0000259" key="2">
    <source>
        <dbReference type="Pfam" id="PF02663"/>
    </source>
</evidence>
<dbReference type="SUPFAM" id="SSF143555">
    <property type="entry name" value="FwdE-like"/>
    <property type="match status" value="1"/>
</dbReference>
<sequence length="254" mass="27570">MNGNKLFKIGFIIGSLVLCIIALRAWDHALAGCKGWDGAPIITMKLPNKGGESCKNECMKNCEKKENEKPCGKGKEGCGKSCGSYITLGIKDIKKFHGEVCPGVALGYRACQIALSNLYPGEIAPRGDQFVVCGTARACPADAVSFITGARYSKGSNGAFNGNLAFDETIGNSSYIFASMTSGKAIKLNNKFEFPKEFEEAKAKKDTDPEAKALVSRMGKCISNKILTAPDKEIFEVTQAPDFSWKEYKEKYLK</sequence>
<dbReference type="InterPro" id="IPR053194">
    <property type="entry name" value="tRNA_methyltr_O"/>
</dbReference>
<name>A0A445N1B8_9BACT</name>
<dbReference type="InterPro" id="IPR003814">
    <property type="entry name" value="FmdEsu_dom"/>
</dbReference>
<organism evidence="3">
    <name type="scientific">uncultured Desulfobacterium sp</name>
    <dbReference type="NCBI Taxonomy" id="201089"/>
    <lineage>
        <taxon>Bacteria</taxon>
        <taxon>Pseudomonadati</taxon>
        <taxon>Thermodesulfobacteriota</taxon>
        <taxon>Desulfobacteria</taxon>
        <taxon>Desulfobacterales</taxon>
        <taxon>Desulfobacteriaceae</taxon>
        <taxon>Desulfobacterium</taxon>
        <taxon>environmental samples</taxon>
    </lineage>
</organism>
<proteinExistence type="predicted"/>
<reference evidence="3" key="1">
    <citation type="submission" date="2018-01" db="EMBL/GenBank/DDBJ databases">
        <authorList>
            <person name="Regsiter A."/>
            <person name="William W."/>
        </authorList>
    </citation>
    <scope>NUCLEOTIDE SEQUENCE</scope>
    <source>
        <strain evidence="3">TRIP AH-1</strain>
    </source>
</reference>
<feature type="transmembrane region" description="Helical" evidence="1">
    <location>
        <begin position="6"/>
        <end position="26"/>
    </location>
</feature>
<dbReference type="PANTHER" id="PTHR39418:SF1">
    <property type="entry name" value="DEHYDROGENASE"/>
    <property type="match status" value="1"/>
</dbReference>
<feature type="domain" description="Formylmethanofuran dehydrogenase subunit E" evidence="2">
    <location>
        <begin position="96"/>
        <end position="236"/>
    </location>
</feature>
<dbReference type="PANTHER" id="PTHR39418">
    <property type="entry name" value="DEHYDROGENASE-RELATED"/>
    <property type="match status" value="1"/>
</dbReference>
<evidence type="ECO:0000256" key="1">
    <source>
        <dbReference type="SAM" id="Phobius"/>
    </source>
</evidence>
<keyword evidence="1" id="KW-0472">Membrane</keyword>
<protein>
    <recommendedName>
        <fullName evidence="2">Formylmethanofuran dehydrogenase subunit E domain-containing protein</fullName>
    </recommendedName>
</protein>
<keyword evidence="1" id="KW-1133">Transmembrane helix</keyword>
<gene>
    <name evidence="3" type="ORF">PITCH_A640034</name>
</gene>
<dbReference type="EMBL" id="OJIN01000208">
    <property type="protein sequence ID" value="SPD75491.1"/>
    <property type="molecule type" value="Genomic_DNA"/>
</dbReference>